<dbReference type="Proteomes" id="UP000032748">
    <property type="component" value="Chromosome"/>
</dbReference>
<name>A0A0D5XUH4_9PSED</name>
<dbReference type="OrthoDB" id="6942685at2"/>
<proteinExistence type="predicted"/>
<evidence type="ECO:0000313" key="1">
    <source>
        <dbReference type="EMBL" id="AKA22736.1"/>
    </source>
</evidence>
<reference evidence="1 2" key="1">
    <citation type="journal article" date="2015" name="Mol. Plant Microbe Interact.">
        <title>Comparative Genomic Analysis of Pseudomonas chlororaphis PCL1606 Reveals New Insight into Antifungal Compounds Involved in Biocontrol.</title>
        <authorList>
            <person name="Calderon C.E."/>
            <person name="Ramos C."/>
            <person name="de Vicente A."/>
            <person name="Cazorla F.M."/>
        </authorList>
    </citation>
    <scope>NUCLEOTIDE SEQUENCE [LARGE SCALE GENOMIC DNA]</scope>
    <source>
        <strain evidence="1 2">PCL1606</strain>
    </source>
</reference>
<protein>
    <submittedName>
        <fullName evidence="1">Uncharacterized protein</fullName>
    </submittedName>
</protein>
<accession>A0A0D5XUH4</accession>
<evidence type="ECO:0000313" key="2">
    <source>
        <dbReference type="Proteomes" id="UP000032748"/>
    </source>
</evidence>
<dbReference type="KEGG" id="pcz:PCL1606_12810"/>
<dbReference type="AlphaFoldDB" id="A0A0D5XUH4"/>
<dbReference type="RefSeq" id="WP_045881478.1">
    <property type="nucleotide sequence ID" value="NZ_CP011110.1"/>
</dbReference>
<dbReference type="EMBL" id="CP011110">
    <property type="protein sequence ID" value="AKA22736.1"/>
    <property type="molecule type" value="Genomic_DNA"/>
</dbReference>
<dbReference type="PATRIC" id="fig|587753.10.peg.1274"/>
<organism evidence="1 2">
    <name type="scientific">Pseudomonas chlororaphis</name>
    <dbReference type="NCBI Taxonomy" id="587753"/>
    <lineage>
        <taxon>Bacteria</taxon>
        <taxon>Pseudomonadati</taxon>
        <taxon>Pseudomonadota</taxon>
        <taxon>Gammaproteobacteria</taxon>
        <taxon>Pseudomonadales</taxon>
        <taxon>Pseudomonadaceae</taxon>
        <taxon>Pseudomonas</taxon>
    </lineage>
</organism>
<sequence>MSKQILTNVANESLDQLQVAREYMAWVDSLTWAINSSLKSGHDNHAKQLAGVVSYLAGDYHNILDCEIQRLGDQLTAADLRV</sequence>
<gene>
    <name evidence="1" type="ORF">PCL1606_12810</name>
</gene>